<organism evidence="1 2">
    <name type="scientific">Bdellovibrio bacteriovorus</name>
    <dbReference type="NCBI Taxonomy" id="959"/>
    <lineage>
        <taxon>Bacteria</taxon>
        <taxon>Pseudomonadati</taxon>
        <taxon>Bdellovibrionota</taxon>
        <taxon>Bdellovibrionia</taxon>
        <taxon>Bdellovibrionales</taxon>
        <taxon>Pseudobdellovibrionaceae</taxon>
        <taxon>Bdellovibrio</taxon>
    </lineage>
</organism>
<comment type="caution">
    <text evidence="1">The sequence shown here is derived from an EMBL/GenBank/DDBJ whole genome shotgun (WGS) entry which is preliminary data.</text>
</comment>
<proteinExistence type="predicted"/>
<gene>
    <name evidence="1" type="ORF">AZI86_15345</name>
</gene>
<accession>A0A150WHG1</accession>
<dbReference type="EMBL" id="LUKE01000004">
    <property type="protein sequence ID" value="KYG63093.1"/>
    <property type="molecule type" value="Genomic_DNA"/>
</dbReference>
<protein>
    <submittedName>
        <fullName evidence="1">Uncharacterized protein</fullName>
    </submittedName>
</protein>
<dbReference type="Proteomes" id="UP000075320">
    <property type="component" value="Unassembled WGS sequence"/>
</dbReference>
<sequence>MTVNLPIIDTLLAALKEHLEAQTFEAPTESLNLVFAEIYNESAQFLKDQIKAVKDPTLAGESSGPIQLSSLQFREERGFGFSNFRVPVKSPEELEFFHSHFIEILPPQAPARLLKVRIYWQHKAGSLADYSHESFKLLKPLMALEAEALISQLEPLKGHKIDSGSFISRIEIHDLGQNRTLEI</sequence>
<reference evidence="1 2" key="1">
    <citation type="submission" date="2016-03" db="EMBL/GenBank/DDBJ databases">
        <authorList>
            <person name="Ploux O."/>
        </authorList>
    </citation>
    <scope>NUCLEOTIDE SEQUENCE [LARGE SCALE GENOMIC DNA]</scope>
    <source>
        <strain evidence="1 2">R0</strain>
    </source>
</reference>
<evidence type="ECO:0000313" key="2">
    <source>
        <dbReference type="Proteomes" id="UP000075320"/>
    </source>
</evidence>
<name>A0A150WHG1_BDEBC</name>
<dbReference type="AlphaFoldDB" id="A0A150WHG1"/>
<keyword evidence="2" id="KW-1185">Reference proteome</keyword>
<evidence type="ECO:0000313" key="1">
    <source>
        <dbReference type="EMBL" id="KYG63093.1"/>
    </source>
</evidence>